<dbReference type="InterPro" id="IPR051792">
    <property type="entry name" value="GGT_bact"/>
</dbReference>
<dbReference type="InterPro" id="IPR043137">
    <property type="entry name" value="GGT_ssub_C"/>
</dbReference>
<comment type="catalytic activity">
    <reaction evidence="1 9">
        <text>an S-substituted glutathione + H2O = an S-substituted L-cysteinylglycine + L-glutamate</text>
        <dbReference type="Rhea" id="RHEA:59468"/>
        <dbReference type="ChEBI" id="CHEBI:15377"/>
        <dbReference type="ChEBI" id="CHEBI:29985"/>
        <dbReference type="ChEBI" id="CHEBI:90779"/>
        <dbReference type="ChEBI" id="CHEBI:143103"/>
        <dbReference type="EC" id="3.4.19.13"/>
    </reaction>
</comment>
<feature type="chain" id="PRO_5045661055" description="Glutathione hydrolase proenzyme" evidence="10">
    <location>
        <begin position="19"/>
        <end position="577"/>
    </location>
</feature>
<evidence type="ECO:0000256" key="9">
    <source>
        <dbReference type="RuleBase" id="RU368036"/>
    </source>
</evidence>
<keyword evidence="4 9" id="KW-0808">Transferase</keyword>
<evidence type="ECO:0000256" key="3">
    <source>
        <dbReference type="ARBA" id="ARBA00009381"/>
    </source>
</evidence>
<dbReference type="PANTHER" id="PTHR43199">
    <property type="entry name" value="GLUTATHIONE HYDROLASE"/>
    <property type="match status" value="1"/>
</dbReference>
<evidence type="ECO:0000256" key="5">
    <source>
        <dbReference type="ARBA" id="ARBA00022801"/>
    </source>
</evidence>
<evidence type="ECO:0000256" key="4">
    <source>
        <dbReference type="ARBA" id="ARBA00022679"/>
    </source>
</evidence>
<dbReference type="RefSeq" id="WP_247974562.1">
    <property type="nucleotide sequence ID" value="NZ_CP095848.1"/>
</dbReference>
<dbReference type="GO" id="GO:0103068">
    <property type="term" value="F:leukotriene C4 gamma-glutamyl transferase activity"/>
    <property type="evidence" value="ECO:0007669"/>
    <property type="project" value="UniProtKB-EC"/>
</dbReference>
<comment type="catalytic activity">
    <reaction evidence="8 9">
        <text>an N-terminal (5-L-glutamyl)-[peptide] + an alpha-amino acid = 5-L-glutamyl amino acid + an N-terminal L-alpha-aminoacyl-[peptide]</text>
        <dbReference type="Rhea" id="RHEA:23904"/>
        <dbReference type="Rhea" id="RHEA-COMP:9780"/>
        <dbReference type="Rhea" id="RHEA-COMP:9795"/>
        <dbReference type="ChEBI" id="CHEBI:77644"/>
        <dbReference type="ChEBI" id="CHEBI:78597"/>
        <dbReference type="ChEBI" id="CHEBI:78599"/>
        <dbReference type="ChEBI" id="CHEBI:78608"/>
        <dbReference type="EC" id="2.3.2.2"/>
    </reaction>
</comment>
<accession>A0ABY4J7R1</accession>
<keyword evidence="9" id="KW-0317">Glutathione biosynthesis</keyword>
<protein>
    <recommendedName>
        <fullName evidence="9">Glutathione hydrolase proenzyme</fullName>
        <ecNumber evidence="9">2.3.2.2</ecNumber>
        <ecNumber evidence="9">3.4.19.13</ecNumber>
    </recommendedName>
    <component>
        <recommendedName>
            <fullName evidence="9">Glutathione hydrolase large chain</fullName>
        </recommendedName>
    </component>
    <component>
        <recommendedName>
            <fullName evidence="9">Glutathione hydrolase small chain</fullName>
        </recommendedName>
    </component>
</protein>
<evidence type="ECO:0000256" key="7">
    <source>
        <dbReference type="ARBA" id="ARBA00023315"/>
    </source>
</evidence>
<keyword evidence="10" id="KW-0732">Signal</keyword>
<evidence type="ECO:0000256" key="1">
    <source>
        <dbReference type="ARBA" id="ARBA00001049"/>
    </source>
</evidence>
<feature type="signal peptide" evidence="10">
    <location>
        <begin position="1"/>
        <end position="18"/>
    </location>
</feature>
<reference evidence="11 12" key="1">
    <citation type="submission" date="2022-04" db="EMBL/GenBank/DDBJ databases">
        <title>Hymenobacter sp. isolated from the air.</title>
        <authorList>
            <person name="Won M."/>
            <person name="Lee C.-M."/>
            <person name="Woen H.-Y."/>
            <person name="Kwon S.-W."/>
        </authorList>
    </citation>
    <scope>NUCLEOTIDE SEQUENCE [LARGE SCALE GENOMIC DNA]</scope>
    <source>
        <strain evidence="12">5516 S-25</strain>
    </source>
</reference>
<comment type="PTM">
    <text evidence="9">Cleaved by autocatalysis into a large and a small subunit.</text>
</comment>
<dbReference type="InterPro" id="IPR043138">
    <property type="entry name" value="GGT_lsub"/>
</dbReference>
<dbReference type="EC" id="2.3.2.2" evidence="9"/>
<keyword evidence="6 9" id="KW-0865">Zymogen</keyword>
<dbReference type="Pfam" id="PF01019">
    <property type="entry name" value="G_glu_transpept"/>
    <property type="match status" value="1"/>
</dbReference>
<comment type="subunit">
    <text evidence="9">This enzyme consists of two polypeptide chains, which are synthesized in precursor form from a single polypeptide.</text>
</comment>
<dbReference type="EMBL" id="CP095848">
    <property type="protein sequence ID" value="UPL48018.1"/>
    <property type="molecule type" value="Genomic_DNA"/>
</dbReference>
<evidence type="ECO:0000313" key="11">
    <source>
        <dbReference type="EMBL" id="UPL48018.1"/>
    </source>
</evidence>
<dbReference type="SUPFAM" id="SSF56235">
    <property type="entry name" value="N-terminal nucleophile aminohydrolases (Ntn hydrolases)"/>
    <property type="match status" value="1"/>
</dbReference>
<keyword evidence="7 9" id="KW-0012">Acyltransferase</keyword>
<dbReference type="Gene3D" id="3.60.20.40">
    <property type="match status" value="1"/>
</dbReference>
<gene>
    <name evidence="11" type="primary">ggt</name>
    <name evidence="11" type="ORF">MWH26_12550</name>
</gene>
<name>A0ABY4J7R1_9BACT</name>
<evidence type="ECO:0000256" key="6">
    <source>
        <dbReference type="ARBA" id="ARBA00023145"/>
    </source>
</evidence>
<evidence type="ECO:0000313" key="12">
    <source>
        <dbReference type="Proteomes" id="UP000829647"/>
    </source>
</evidence>
<dbReference type="InterPro" id="IPR029055">
    <property type="entry name" value="Ntn_hydrolases_N"/>
</dbReference>
<dbReference type="PANTHER" id="PTHR43199:SF1">
    <property type="entry name" value="GLUTATHIONE HYDROLASE PROENZYME"/>
    <property type="match status" value="1"/>
</dbReference>
<sequence length="577" mass="61161">MKRFLSPLALLAVLAACSAPQHTTAPGAAATLAAPVPTATPVVTDKVMVVSAHPEATRVGVEILRRGGNAYDAAVAVQFALAVVFPVAGNIGGGGFLLYRGADGQEGALDFRETAPAAATRDMYLDKQGNVIPDLSTLGHLAAGVPGTVAGMAELHQKLGKLPWKDVVQPAVDLAAKGVVLTEKEAAGLNRQRDTFLKVNQSAALIRPQDEWKTGENFVQSELARTLERIRDQGRAGFYAGATADYIVAEMQRGKGIITKQDLANYQPKWRTPLHGKYRGYEVLTFPPPSSGGVALLQMLQMLEPYNLGKAGWHSPQATHWITEAERRVYADRATYLGDPDFGRVPVAQLLEKSYNQRRMASILPYRATPSAQVTAGTGLPGYESDQTTHYNIVDAQGNAVSCTTTLNGAYGSKVVVAGAGFLLNNEMDDFSSKPGTPNAYGLVGGAANAIAPGKRMLSSMTPAILTKNKKLALVVGTPGGSTIITSVMQAILNTLDYGLNAQQAVAAPRLHHQWLPDQIDVEAGALLPAAQDTLRARGYLFNPRAPWGRVEVIRVLPGGQLEGGADPRGDDAAAGY</sequence>
<evidence type="ECO:0000256" key="8">
    <source>
        <dbReference type="ARBA" id="ARBA00047417"/>
    </source>
</evidence>
<proteinExistence type="inferred from homology"/>
<dbReference type="Gene3D" id="1.10.246.130">
    <property type="match status" value="1"/>
</dbReference>
<comment type="pathway">
    <text evidence="9">Sulfur metabolism; glutathione metabolism.</text>
</comment>
<dbReference type="EC" id="3.4.19.13" evidence="9"/>
<dbReference type="InterPro" id="IPR000101">
    <property type="entry name" value="GGT_peptidase"/>
</dbReference>
<evidence type="ECO:0000256" key="10">
    <source>
        <dbReference type="SAM" id="SignalP"/>
    </source>
</evidence>
<keyword evidence="12" id="KW-1185">Reference proteome</keyword>
<keyword evidence="5 9" id="KW-0378">Hydrolase</keyword>
<dbReference type="PROSITE" id="PS51257">
    <property type="entry name" value="PROKAR_LIPOPROTEIN"/>
    <property type="match status" value="1"/>
</dbReference>
<dbReference type="PRINTS" id="PR01210">
    <property type="entry name" value="GGTRANSPTASE"/>
</dbReference>
<evidence type="ECO:0000256" key="2">
    <source>
        <dbReference type="ARBA" id="ARBA00001089"/>
    </source>
</evidence>
<dbReference type="NCBIfam" id="TIGR00066">
    <property type="entry name" value="g_glut_trans"/>
    <property type="match status" value="1"/>
</dbReference>
<organism evidence="11 12">
    <name type="scientific">Hymenobacter sublimis</name>
    <dbReference type="NCBI Taxonomy" id="2933777"/>
    <lineage>
        <taxon>Bacteria</taxon>
        <taxon>Pseudomonadati</taxon>
        <taxon>Bacteroidota</taxon>
        <taxon>Cytophagia</taxon>
        <taxon>Cytophagales</taxon>
        <taxon>Hymenobacteraceae</taxon>
        <taxon>Hymenobacter</taxon>
    </lineage>
</organism>
<dbReference type="Proteomes" id="UP000829647">
    <property type="component" value="Chromosome"/>
</dbReference>
<comment type="catalytic activity">
    <reaction evidence="2 9">
        <text>glutathione + H2O = L-cysteinylglycine + L-glutamate</text>
        <dbReference type="Rhea" id="RHEA:28807"/>
        <dbReference type="ChEBI" id="CHEBI:15377"/>
        <dbReference type="ChEBI" id="CHEBI:29985"/>
        <dbReference type="ChEBI" id="CHEBI:57925"/>
        <dbReference type="ChEBI" id="CHEBI:61694"/>
        <dbReference type="EC" id="3.4.19.13"/>
    </reaction>
</comment>
<comment type="similarity">
    <text evidence="3 9">Belongs to the gamma-glutamyltransferase family.</text>
</comment>